<dbReference type="Proteomes" id="UP001604277">
    <property type="component" value="Unassembled WGS sequence"/>
</dbReference>
<dbReference type="InterPro" id="IPR000425">
    <property type="entry name" value="MIP"/>
</dbReference>
<keyword evidence="3 6" id="KW-0812">Transmembrane</keyword>
<dbReference type="Gene3D" id="1.20.1080.10">
    <property type="entry name" value="Glycerol uptake facilitator protein"/>
    <property type="match status" value="1"/>
</dbReference>
<keyword evidence="10" id="KW-1185">Reference proteome</keyword>
<evidence type="ECO:0000256" key="6">
    <source>
        <dbReference type="RuleBase" id="RU000477"/>
    </source>
</evidence>
<keyword evidence="4 8" id="KW-1133">Transmembrane helix</keyword>
<feature type="compositionally biased region" description="Low complexity" evidence="7">
    <location>
        <begin position="9"/>
        <end position="22"/>
    </location>
</feature>
<evidence type="ECO:0000256" key="7">
    <source>
        <dbReference type="SAM" id="MobiDB-lite"/>
    </source>
</evidence>
<evidence type="ECO:0000313" key="9">
    <source>
        <dbReference type="EMBL" id="KAL2458620.1"/>
    </source>
</evidence>
<dbReference type="InterPro" id="IPR034294">
    <property type="entry name" value="Aquaporin_transptr"/>
</dbReference>
<dbReference type="EMBL" id="JBFOLJ010000028">
    <property type="protein sequence ID" value="KAL2458620.1"/>
    <property type="molecule type" value="Genomic_DNA"/>
</dbReference>
<accession>A0ABD1P432</accession>
<feature type="transmembrane region" description="Helical" evidence="8">
    <location>
        <begin position="237"/>
        <end position="257"/>
    </location>
</feature>
<evidence type="ECO:0000256" key="8">
    <source>
        <dbReference type="SAM" id="Phobius"/>
    </source>
</evidence>
<keyword evidence="5 8" id="KW-0472">Membrane</keyword>
<dbReference type="PROSITE" id="PS00221">
    <property type="entry name" value="MIP"/>
    <property type="match status" value="1"/>
</dbReference>
<comment type="subcellular location">
    <subcellularLocation>
        <location evidence="1">Membrane</location>
        <topology evidence="1">Multi-pass membrane protein</topology>
    </subcellularLocation>
</comment>
<evidence type="ECO:0000256" key="2">
    <source>
        <dbReference type="ARBA" id="ARBA00022448"/>
    </source>
</evidence>
<organism evidence="9 10">
    <name type="scientific">Forsythia ovata</name>
    <dbReference type="NCBI Taxonomy" id="205694"/>
    <lineage>
        <taxon>Eukaryota</taxon>
        <taxon>Viridiplantae</taxon>
        <taxon>Streptophyta</taxon>
        <taxon>Embryophyta</taxon>
        <taxon>Tracheophyta</taxon>
        <taxon>Spermatophyta</taxon>
        <taxon>Magnoliopsida</taxon>
        <taxon>eudicotyledons</taxon>
        <taxon>Gunneridae</taxon>
        <taxon>Pentapetalae</taxon>
        <taxon>asterids</taxon>
        <taxon>lamiids</taxon>
        <taxon>Lamiales</taxon>
        <taxon>Oleaceae</taxon>
        <taxon>Forsythieae</taxon>
        <taxon>Forsythia</taxon>
    </lineage>
</organism>
<name>A0ABD1P432_9LAMI</name>
<feature type="transmembrane region" description="Helical" evidence="8">
    <location>
        <begin position="277"/>
        <end position="301"/>
    </location>
</feature>
<feature type="region of interest" description="Disordered" evidence="7">
    <location>
        <begin position="1"/>
        <end position="30"/>
    </location>
</feature>
<keyword evidence="2 6" id="KW-0813">Transport</keyword>
<dbReference type="PRINTS" id="PR00783">
    <property type="entry name" value="MINTRINSICP"/>
</dbReference>
<dbReference type="Pfam" id="PF00230">
    <property type="entry name" value="MIP"/>
    <property type="match status" value="1"/>
</dbReference>
<feature type="transmembrane region" description="Helical" evidence="8">
    <location>
        <begin position="127"/>
        <end position="149"/>
    </location>
</feature>
<comment type="similarity">
    <text evidence="6">Belongs to the MIP/aquaporin (TC 1.A.8) family.</text>
</comment>
<feature type="transmembrane region" description="Helical" evidence="8">
    <location>
        <begin position="161"/>
        <end position="183"/>
    </location>
</feature>
<dbReference type="GO" id="GO:0016020">
    <property type="term" value="C:membrane"/>
    <property type="evidence" value="ECO:0007669"/>
    <property type="project" value="UniProtKB-SubCell"/>
</dbReference>
<evidence type="ECO:0000256" key="5">
    <source>
        <dbReference type="ARBA" id="ARBA00023136"/>
    </source>
</evidence>
<dbReference type="InterPro" id="IPR023271">
    <property type="entry name" value="Aquaporin-like"/>
</dbReference>
<comment type="caution">
    <text evidence="9">The sequence shown here is derived from an EMBL/GenBank/DDBJ whole genome shotgun (WGS) entry which is preliminary data.</text>
</comment>
<sequence>MKAPFKELSSSSDISGSTATSSQPKNDLENEDSMLNNTFFNLLHNIDKSLVRIGRGVRDIRANVLHLWDHSNNALMGGEVGLMEYAATAALTVIVIVFSIGGISGAHVNPAVTIAFATVGPFPWSEVPLYILAQVGGSALATYIARLVYGIRSELMMTKPLHGCNAAFWVELIATFIILFLTASLSNDTQSMGQLSGFVVGMAIGLGVLISGPISGGSMNPARSFGPALVSWKFDNLWIYIVAPTIGAIAGASTYRILRLQGWSCESSPSPENRGLLALACGIEDNPCFFFYRVLLLLAVLKT</sequence>
<evidence type="ECO:0000256" key="3">
    <source>
        <dbReference type="ARBA" id="ARBA00022692"/>
    </source>
</evidence>
<gene>
    <name evidence="9" type="ORF">Fot_55650</name>
</gene>
<feature type="transmembrane region" description="Helical" evidence="8">
    <location>
        <begin position="85"/>
        <end position="107"/>
    </location>
</feature>
<protein>
    <submittedName>
        <fullName evidence="9">Aquaporin NIP7-1</fullName>
    </submittedName>
</protein>
<proteinExistence type="inferred from homology"/>
<reference evidence="10" key="1">
    <citation type="submission" date="2024-07" db="EMBL/GenBank/DDBJ databases">
        <title>Two chromosome-level genome assemblies of Korean endemic species Abeliophyllum distichum and Forsythia ovata (Oleaceae).</title>
        <authorList>
            <person name="Jang H."/>
        </authorList>
    </citation>
    <scope>NUCLEOTIDE SEQUENCE [LARGE SCALE GENOMIC DNA]</scope>
</reference>
<evidence type="ECO:0000313" key="10">
    <source>
        <dbReference type="Proteomes" id="UP001604277"/>
    </source>
</evidence>
<dbReference type="PANTHER" id="PTHR45724:SF26">
    <property type="entry name" value="AQUAPORIN NIP7-1-RELATED"/>
    <property type="match status" value="1"/>
</dbReference>
<evidence type="ECO:0000256" key="4">
    <source>
        <dbReference type="ARBA" id="ARBA00022989"/>
    </source>
</evidence>
<dbReference type="SUPFAM" id="SSF81338">
    <property type="entry name" value="Aquaporin-like"/>
    <property type="match status" value="1"/>
</dbReference>
<dbReference type="PANTHER" id="PTHR45724">
    <property type="entry name" value="AQUAPORIN NIP2-1"/>
    <property type="match status" value="1"/>
</dbReference>
<evidence type="ECO:0000256" key="1">
    <source>
        <dbReference type="ARBA" id="ARBA00004141"/>
    </source>
</evidence>
<dbReference type="AlphaFoldDB" id="A0ABD1P432"/>
<dbReference type="InterPro" id="IPR022357">
    <property type="entry name" value="MIP_CS"/>
</dbReference>
<feature type="transmembrane region" description="Helical" evidence="8">
    <location>
        <begin position="195"/>
        <end position="216"/>
    </location>
</feature>